<sequence length="177" mass="19577">MQSILTSSLGKYIPVDSGSLESIQQATQQRMQSLKPWGDFFDRTRFSLPANYAEFSVRVRLNWQHFNANYLLVSFIAVAWSLLTNWWLLFDVIFIYVGSRYVATLPANEPTHLFGNPAFPLVTQTQGWLGLGVAAALLLYISAAGSAIFWIAVFVGLIVVGHAGVMEAPLEADFGDA</sequence>
<dbReference type="OrthoDB" id="63113at2759"/>
<evidence type="ECO:0000313" key="7">
    <source>
        <dbReference type="Proteomes" id="UP000193642"/>
    </source>
</evidence>
<comment type="subcellular location">
    <subcellularLocation>
        <location evidence="1 5">Membrane</location>
        <topology evidence="1 5">Multi-pass membrane protein</topology>
    </subcellularLocation>
</comment>
<organism evidence="6 7">
    <name type="scientific">Rhizoclosmatium globosum</name>
    <dbReference type="NCBI Taxonomy" id="329046"/>
    <lineage>
        <taxon>Eukaryota</taxon>
        <taxon>Fungi</taxon>
        <taxon>Fungi incertae sedis</taxon>
        <taxon>Chytridiomycota</taxon>
        <taxon>Chytridiomycota incertae sedis</taxon>
        <taxon>Chytridiomycetes</taxon>
        <taxon>Chytridiales</taxon>
        <taxon>Chytriomycetaceae</taxon>
        <taxon>Rhizoclosmatium</taxon>
    </lineage>
</organism>
<dbReference type="InterPro" id="IPR004895">
    <property type="entry name" value="Prenylated_rab_accept_PRA1"/>
</dbReference>
<comment type="caution">
    <text evidence="6">The sequence shown here is derived from an EMBL/GenBank/DDBJ whole genome shotgun (WGS) entry which is preliminary data.</text>
</comment>
<keyword evidence="4 5" id="KW-0472">Membrane</keyword>
<keyword evidence="2 5" id="KW-0812">Transmembrane</keyword>
<reference evidence="6 7" key="1">
    <citation type="submission" date="2016-07" db="EMBL/GenBank/DDBJ databases">
        <title>Pervasive Adenine N6-methylation of Active Genes in Fungi.</title>
        <authorList>
            <consortium name="DOE Joint Genome Institute"/>
            <person name="Mondo S.J."/>
            <person name="Dannebaum R.O."/>
            <person name="Kuo R.C."/>
            <person name="Labutti K."/>
            <person name="Haridas S."/>
            <person name="Kuo A."/>
            <person name="Salamov A."/>
            <person name="Ahrendt S.R."/>
            <person name="Lipzen A."/>
            <person name="Sullivan W."/>
            <person name="Andreopoulos W.B."/>
            <person name="Clum A."/>
            <person name="Lindquist E."/>
            <person name="Daum C."/>
            <person name="Ramamoorthy G.K."/>
            <person name="Gryganskyi A."/>
            <person name="Culley D."/>
            <person name="Magnuson J.K."/>
            <person name="James T.Y."/>
            <person name="O'Malley M.A."/>
            <person name="Stajich J.E."/>
            <person name="Spatafora J.W."/>
            <person name="Visel A."/>
            <person name="Grigoriev I.V."/>
        </authorList>
    </citation>
    <scope>NUCLEOTIDE SEQUENCE [LARGE SCALE GENOMIC DNA]</scope>
    <source>
        <strain evidence="6 7">JEL800</strain>
    </source>
</reference>
<protein>
    <recommendedName>
        <fullName evidence="5">PRA1 family protein</fullName>
    </recommendedName>
</protein>
<comment type="similarity">
    <text evidence="5">Belongs to the PRA1 family.</text>
</comment>
<evidence type="ECO:0000313" key="6">
    <source>
        <dbReference type="EMBL" id="ORY37415.1"/>
    </source>
</evidence>
<feature type="transmembrane region" description="Helical" evidence="5">
    <location>
        <begin position="147"/>
        <end position="165"/>
    </location>
</feature>
<dbReference type="PANTHER" id="PTHR19317:SF0">
    <property type="entry name" value="PRENYLATED RAB ACCEPTOR PROTEIN 1"/>
    <property type="match status" value="1"/>
</dbReference>
<evidence type="ECO:0000256" key="2">
    <source>
        <dbReference type="ARBA" id="ARBA00022692"/>
    </source>
</evidence>
<evidence type="ECO:0000256" key="3">
    <source>
        <dbReference type="ARBA" id="ARBA00022989"/>
    </source>
</evidence>
<evidence type="ECO:0000256" key="4">
    <source>
        <dbReference type="ARBA" id="ARBA00023136"/>
    </source>
</evidence>
<dbReference type="Pfam" id="PF03208">
    <property type="entry name" value="PRA1"/>
    <property type="match status" value="1"/>
</dbReference>
<keyword evidence="3 5" id="KW-1133">Transmembrane helix</keyword>
<proteinExistence type="inferred from homology"/>
<dbReference type="PANTHER" id="PTHR19317">
    <property type="entry name" value="PRENYLATED RAB ACCEPTOR 1-RELATED"/>
    <property type="match status" value="1"/>
</dbReference>
<dbReference type="AlphaFoldDB" id="A0A1Y2BTF9"/>
<keyword evidence="7" id="KW-1185">Reference proteome</keyword>
<feature type="transmembrane region" description="Helical" evidence="5">
    <location>
        <begin position="118"/>
        <end position="140"/>
    </location>
</feature>
<name>A0A1Y2BTF9_9FUNG</name>
<dbReference type="Proteomes" id="UP000193642">
    <property type="component" value="Unassembled WGS sequence"/>
</dbReference>
<feature type="transmembrane region" description="Helical" evidence="5">
    <location>
        <begin position="70"/>
        <end position="98"/>
    </location>
</feature>
<accession>A0A1Y2BTF9</accession>
<dbReference type="GO" id="GO:0016020">
    <property type="term" value="C:membrane"/>
    <property type="evidence" value="ECO:0007669"/>
    <property type="project" value="UniProtKB-SubCell"/>
</dbReference>
<evidence type="ECO:0000256" key="1">
    <source>
        <dbReference type="ARBA" id="ARBA00004141"/>
    </source>
</evidence>
<evidence type="ECO:0000256" key="5">
    <source>
        <dbReference type="RuleBase" id="RU363107"/>
    </source>
</evidence>
<dbReference type="EMBL" id="MCGO01000050">
    <property type="protein sequence ID" value="ORY37415.1"/>
    <property type="molecule type" value="Genomic_DNA"/>
</dbReference>
<gene>
    <name evidence="6" type="ORF">BCR33DRAFT_721458</name>
</gene>
<dbReference type="STRING" id="329046.A0A1Y2BTF9"/>
<dbReference type="GO" id="GO:0005794">
    <property type="term" value="C:Golgi apparatus"/>
    <property type="evidence" value="ECO:0007669"/>
    <property type="project" value="TreeGrafter"/>
</dbReference>